<feature type="region of interest" description="Disordered" evidence="1">
    <location>
        <begin position="394"/>
        <end position="417"/>
    </location>
</feature>
<dbReference type="Pfam" id="PF07714">
    <property type="entry name" value="PK_Tyr_Ser-Thr"/>
    <property type="match status" value="1"/>
</dbReference>
<keyword evidence="4" id="KW-1185">Reference proteome</keyword>
<dbReference type="GO" id="GO:0004672">
    <property type="term" value="F:protein kinase activity"/>
    <property type="evidence" value="ECO:0007669"/>
    <property type="project" value="InterPro"/>
</dbReference>
<accession>Q14VZ9</accession>
<dbReference type="SUPFAM" id="SSF56112">
    <property type="entry name" value="Protein kinase-like (PK-like)"/>
    <property type="match status" value="1"/>
</dbReference>
<reference evidence="3 4" key="1">
    <citation type="journal article" date="2006" name="J. Gen. Virol.">
        <title>Genome sequences of two frog herpesviruses.</title>
        <authorList>
            <person name="Davison A.J."/>
            <person name="Cunningham C."/>
            <person name="Sauerbier W."/>
            <person name="McKinnell R.G."/>
        </authorList>
    </citation>
    <scope>NUCLEOTIDE SEQUENCE [LARGE SCALE GENOMIC DNA]</scope>
    <source>
        <strain evidence="3">ATCC VR-568</strain>
    </source>
</reference>
<protein>
    <submittedName>
        <fullName evidence="3">ORF107</fullName>
    </submittedName>
</protein>
<evidence type="ECO:0000259" key="2">
    <source>
        <dbReference type="Pfam" id="PF07714"/>
    </source>
</evidence>
<dbReference type="InterPro" id="IPR001245">
    <property type="entry name" value="Ser-Thr/Tyr_kinase_cat_dom"/>
</dbReference>
<dbReference type="GeneID" id="5179403"/>
<evidence type="ECO:0000256" key="1">
    <source>
        <dbReference type="SAM" id="MobiDB-lite"/>
    </source>
</evidence>
<name>Q14VZ9_9VIRU</name>
<organism evidence="3 4">
    <name type="scientific">Ranid herpesvirus 2</name>
    <dbReference type="NCBI Taxonomy" id="389214"/>
    <lineage>
        <taxon>Viruses</taxon>
        <taxon>Duplodnaviria</taxon>
        <taxon>Heunggongvirae</taxon>
        <taxon>Peploviricota</taxon>
        <taxon>Herviviricetes</taxon>
        <taxon>Herpesvirales</taxon>
        <taxon>Alloherpesviridae</taxon>
        <taxon>Batravirus</taxon>
        <taxon>Batravirus ranidallo2</taxon>
    </lineage>
</organism>
<feature type="region of interest" description="Disordered" evidence="1">
    <location>
        <begin position="452"/>
        <end position="476"/>
    </location>
</feature>
<proteinExistence type="predicted"/>
<sequence length="1158" mass="129968">MSHLKNTLVGVLLYPQVEGALAALREHFPAGKDKKQDVFEYVARHEVVRRVRMDTEVSLSKLIALLLMRRPYWYKSASCFKPKERESKLIGVQSLLIMLHDRAMPGIDFTWWTPSVQGMMLPPPPAAPPAPPASDSIDVDGLLEETILAKERERETGFDPEEDERMSEILTTLSENTQPGTETPSRIDITDNASTVAGGIDDLTLNSTSATTTLLSEAPSTEAPISLYDTRLRTVQEEQTPLLLDQIETHVAPKLDINTNLNALDSVLNLYSAKETPMETDTAVVHVPVLEDEEKKRRMALLAENAKRRKAELAAAVAKVEARKKAEEMPVMLQEAPAVSMTDDQITDISEESGVVALQQLSDLSTEVERSLQRQHAESIEVFDLEMAVPTDQESLERVMQRPRRTVKRKQKGGKAGPLKKCVLKPVVEEHCTEGSAGIDEDEMLRRSVAVEDDEEEEMRTMENNPEENDTAWYDNTVPENYSPECGALDMSRYDEDGHRIPRYVPEDSLEVEDISFAETDNYSTVPAELGDGEEPPAAFAVAADVLEKLTEPETEALTKYQAVLVPATTNAMCVMSKHDPNLGICYGLLGDCPVTCTVAKSTAENIKSAMRLLELQHPNIIQPLACYALTNHTLMYMQMSHGCALEYVPYEALRLMQFSLPEVAAQAIAGIHHLHSRDIVHNAISSLTIFLTLKRRLIHVKVGGITFFAKDNILNEDTTVQNPGFINDIKRYAEVVENLYDRTHCTMPEPIKQLLKKCNRSTPSKIPDALRIYTSLHHFYTHYKHHAIAVPHNVAFDLVTPIALKASRTVAVNVLVPEAPSDGVKRICDMENDVFKNDYRGAFQPYDRKDYVHQQPFDYSPREITGYSIPKAYSGEVSVLTNTNGVALLTIHCLHGTNEGPKVFMVKEGDERVILRPVAICYQSRAVSWGSTILNDWCYPIMKMGMHAHIRPIYSYHIGRKEENLYEGVIVSCSAGVPLRRVMNGRLDRTKLTAWCAQLAWAFCHMEEKMSAKYSEVLYGVNMSDVYVKDGKILVNLFGPNNKKDFKKENAKLMLDVLLLAATGGKNKVYKDTESDKDALTSFLGSNVWETLRTKESVKRVHAHFKETAREIYNVDPRLMPGFTNQDKVAGLHFLFRNEQNHTLQLFKSFATACFKA</sequence>
<dbReference type="Gene3D" id="1.10.510.10">
    <property type="entry name" value="Transferase(Phosphotransferase) domain 1"/>
    <property type="match status" value="1"/>
</dbReference>
<dbReference type="RefSeq" id="YP_656615.1">
    <property type="nucleotide sequence ID" value="NC_008210.1"/>
</dbReference>
<feature type="compositionally biased region" description="Basic residues" evidence="1">
    <location>
        <begin position="401"/>
        <end position="413"/>
    </location>
</feature>
<dbReference type="InterPro" id="IPR011009">
    <property type="entry name" value="Kinase-like_dom_sf"/>
</dbReference>
<feature type="domain" description="Serine-threonine/tyrosine-protein kinase catalytic" evidence="2">
    <location>
        <begin position="603"/>
        <end position="696"/>
    </location>
</feature>
<dbReference type="EMBL" id="DQ665652">
    <property type="protein sequence ID" value="ABG25581.1"/>
    <property type="molecule type" value="Genomic_DNA"/>
</dbReference>
<dbReference type="KEGG" id="vg:5179403"/>
<evidence type="ECO:0000313" key="3">
    <source>
        <dbReference type="EMBL" id="ABG25581.1"/>
    </source>
</evidence>
<dbReference type="Proteomes" id="UP000120576">
    <property type="component" value="Genome"/>
</dbReference>
<evidence type="ECO:0000313" key="4">
    <source>
        <dbReference type="Proteomes" id="UP000120576"/>
    </source>
</evidence>